<dbReference type="VEuPathDB" id="FungiDB:PADG_04746"/>
<protein>
    <submittedName>
        <fullName evidence="1">Uncharacterized protein</fullName>
    </submittedName>
</protein>
<dbReference type="KEGG" id="pbn:PADG_04746"/>
<dbReference type="RefSeq" id="XP_010760128.1">
    <property type="nucleotide sequence ID" value="XM_010761826.1"/>
</dbReference>
<dbReference type="HOGENOM" id="CLU_2210794_0_0_1"/>
<sequence>MRGRRCVQKPIGKSQGEFQMPNSVEKVLAFTRVEKRLREVIYHLRIGGIAAIHHDKHSQSSVIKLRDLLEMPPTTVVQESISSFHRSQRSLLQVATSYIWQGAMKRP</sequence>
<name>C1GCM4_PARBD</name>
<dbReference type="AlphaFoldDB" id="C1GCM4"/>
<reference evidence="1 2" key="1">
    <citation type="journal article" date="2011" name="PLoS Genet.">
        <title>Comparative genomic analysis of human fungal pathogens causing paracoccidioidomycosis.</title>
        <authorList>
            <person name="Desjardins C.A."/>
            <person name="Champion M.D."/>
            <person name="Holder J.W."/>
            <person name="Muszewska A."/>
            <person name="Goldberg J."/>
            <person name="Bailao A.M."/>
            <person name="Brigido M.M."/>
            <person name="Ferreira M.E."/>
            <person name="Garcia A.M."/>
            <person name="Grynberg M."/>
            <person name="Gujja S."/>
            <person name="Heiman D.I."/>
            <person name="Henn M.R."/>
            <person name="Kodira C.D."/>
            <person name="Leon-Narvaez H."/>
            <person name="Longo L.V."/>
            <person name="Ma L.J."/>
            <person name="Malavazi I."/>
            <person name="Matsuo A.L."/>
            <person name="Morais F.V."/>
            <person name="Pereira M."/>
            <person name="Rodriguez-Brito S."/>
            <person name="Sakthikumar S."/>
            <person name="Salem-Izacc S.M."/>
            <person name="Sykes S.M."/>
            <person name="Teixeira M.M."/>
            <person name="Vallejo M.C."/>
            <person name="Walter M.E."/>
            <person name="Yandava C."/>
            <person name="Young S."/>
            <person name="Zeng Q."/>
            <person name="Zucker J."/>
            <person name="Felipe M.S."/>
            <person name="Goldman G.H."/>
            <person name="Haas B.J."/>
            <person name="McEwen J.G."/>
            <person name="Nino-Vega G."/>
            <person name="Puccia R."/>
            <person name="San-Blas G."/>
            <person name="Soares C.M."/>
            <person name="Birren B.W."/>
            <person name="Cuomo C.A."/>
        </authorList>
    </citation>
    <scope>NUCLEOTIDE SEQUENCE [LARGE SCALE GENOMIC DNA]</scope>
    <source>
        <strain evidence="1 2">Pb18</strain>
    </source>
</reference>
<dbReference type="InParanoid" id="C1GCM4"/>
<gene>
    <name evidence="1" type="ORF">PADG_04746</name>
</gene>
<dbReference type="GeneID" id="22583797"/>
<evidence type="ECO:0000313" key="1">
    <source>
        <dbReference type="EMBL" id="EEH48667.2"/>
    </source>
</evidence>
<evidence type="ECO:0000313" key="2">
    <source>
        <dbReference type="Proteomes" id="UP000001628"/>
    </source>
</evidence>
<dbReference type="Proteomes" id="UP000001628">
    <property type="component" value="Unassembled WGS sequence"/>
</dbReference>
<proteinExistence type="predicted"/>
<organism evidence="1 2">
    <name type="scientific">Paracoccidioides brasiliensis (strain Pb18)</name>
    <dbReference type="NCBI Taxonomy" id="502780"/>
    <lineage>
        <taxon>Eukaryota</taxon>
        <taxon>Fungi</taxon>
        <taxon>Dikarya</taxon>
        <taxon>Ascomycota</taxon>
        <taxon>Pezizomycotina</taxon>
        <taxon>Eurotiomycetes</taxon>
        <taxon>Eurotiomycetidae</taxon>
        <taxon>Onygenales</taxon>
        <taxon>Ajellomycetaceae</taxon>
        <taxon>Paracoccidioides</taxon>
    </lineage>
</organism>
<dbReference type="EMBL" id="KN275961">
    <property type="protein sequence ID" value="EEH48667.2"/>
    <property type="molecule type" value="Genomic_DNA"/>
</dbReference>
<keyword evidence="2" id="KW-1185">Reference proteome</keyword>
<accession>C1GCM4</accession>